<comment type="caution">
    <text evidence="2">The sequence shown here is derived from an EMBL/GenBank/DDBJ whole genome shotgun (WGS) entry which is preliminary data.</text>
</comment>
<keyword evidence="3" id="KW-1185">Reference proteome</keyword>
<evidence type="ECO:0000313" key="2">
    <source>
        <dbReference type="EMBL" id="MDM8270826.1"/>
    </source>
</evidence>
<gene>
    <name evidence="2" type="ORF">QUW25_03925</name>
</gene>
<evidence type="ECO:0000313" key="3">
    <source>
        <dbReference type="Proteomes" id="UP001529256"/>
    </source>
</evidence>
<protein>
    <submittedName>
        <fullName evidence="2">WYL domain-containing protein</fullName>
    </submittedName>
</protein>
<dbReference type="PANTHER" id="PTHR34580:SF3">
    <property type="entry name" value="PROTEIN PAFB"/>
    <property type="match status" value="1"/>
</dbReference>
<dbReference type="RefSeq" id="WP_289510922.1">
    <property type="nucleotide sequence ID" value="NZ_JAUDEA010000004.1"/>
</dbReference>
<evidence type="ECO:0000259" key="1">
    <source>
        <dbReference type="Pfam" id="PF13280"/>
    </source>
</evidence>
<dbReference type="PROSITE" id="PS52050">
    <property type="entry name" value="WYL"/>
    <property type="match status" value="1"/>
</dbReference>
<dbReference type="Proteomes" id="UP001529256">
    <property type="component" value="Unassembled WGS sequence"/>
</dbReference>
<reference evidence="2 3" key="2">
    <citation type="submission" date="2023-06" db="EMBL/GenBank/DDBJ databases">
        <title>Identification and characterization of horizontal gene transfer across gut microbiota members of farm animals based on homology search.</title>
        <authorList>
            <person name="Schwarzerova J."/>
            <person name="Nykrynova M."/>
            <person name="Jureckova K."/>
            <person name="Cejkova D."/>
            <person name="Rychlik I."/>
        </authorList>
    </citation>
    <scope>NUCLEOTIDE SEQUENCE [LARGE SCALE GENOMIC DNA]</scope>
    <source>
        <strain evidence="2 3">153_Feed</strain>
    </source>
</reference>
<proteinExistence type="predicted"/>
<name>A0ABT7V2J0_9ACTN</name>
<dbReference type="InterPro" id="IPR051534">
    <property type="entry name" value="CBASS_pafABC_assoc_protein"/>
</dbReference>
<dbReference type="EMBL" id="JAUDEA010000004">
    <property type="protein sequence ID" value="MDM8270826.1"/>
    <property type="molecule type" value="Genomic_DNA"/>
</dbReference>
<organism evidence="2 3">
    <name type="scientific">Thermophilibacter provencensis</name>
    <dbReference type="NCBI Taxonomy" id="1852386"/>
    <lineage>
        <taxon>Bacteria</taxon>
        <taxon>Bacillati</taxon>
        <taxon>Actinomycetota</taxon>
        <taxon>Coriobacteriia</taxon>
        <taxon>Coriobacteriales</taxon>
        <taxon>Atopobiaceae</taxon>
        <taxon>Thermophilibacter</taxon>
    </lineage>
</organism>
<sequence>MPRKSTATGRHGALDEARELVALVTSLSEAGDALTPEAVSAKLGVSQERAEKLIGLVLTLSGAEGAALPLVEEDGGVTLAFSQGIRGRRLRLTRSETMALVAALERLGVGPSDPLRARLQSSLDTAPVDEDLVRRLVGKTEDAGTGAVISACSQALSSRGDLAFAYQKSALDEPLPRRAAPRRLRREEGLWYLDALDLDCGGERTFRLDRMSDVRAVPRAGGRSSRPSPTRQVLITFSDARYLDLLPWHELRIVGRGEKDGLVQAETSYYGGMWLPRMVAACAGTATTNDPEVNALVANYARSLLR</sequence>
<reference evidence="2 3" key="3">
    <citation type="submission" date="2023-06" db="EMBL/GenBank/DDBJ databases">
        <authorList>
            <person name="Zeman M."/>
            <person name="Kubasova T."/>
            <person name="Jahodarova E."/>
            <person name="Nykrynova M."/>
            <person name="Rychlik I."/>
        </authorList>
    </citation>
    <scope>NUCLEOTIDE SEQUENCE [LARGE SCALE GENOMIC DNA]</scope>
    <source>
        <strain evidence="2 3">153_Feed</strain>
    </source>
</reference>
<dbReference type="Pfam" id="PF13280">
    <property type="entry name" value="WYL"/>
    <property type="match status" value="1"/>
</dbReference>
<dbReference type="PANTHER" id="PTHR34580">
    <property type="match status" value="1"/>
</dbReference>
<feature type="domain" description="WYL" evidence="1">
    <location>
        <begin position="148"/>
        <end position="215"/>
    </location>
</feature>
<dbReference type="InterPro" id="IPR026881">
    <property type="entry name" value="WYL_dom"/>
</dbReference>
<accession>A0ABT7V2J0</accession>
<reference evidence="3" key="1">
    <citation type="submission" date="2023-06" db="EMBL/GenBank/DDBJ databases">
        <title>Identification and characterization of horizontal gene transfer across gut microbiota members of farm animals based on homology search.</title>
        <authorList>
            <person name="Zeman M."/>
            <person name="Kubasova T."/>
            <person name="Jahodarova E."/>
            <person name="Nykrynova M."/>
            <person name="Rychlik I."/>
        </authorList>
    </citation>
    <scope>NUCLEOTIDE SEQUENCE [LARGE SCALE GENOMIC DNA]</scope>
    <source>
        <strain evidence="3">153_Feed</strain>
    </source>
</reference>